<comment type="caution">
    <text evidence="1">The sequence shown here is derived from an EMBL/GenBank/DDBJ whole genome shotgun (WGS) entry which is preliminary data.</text>
</comment>
<gene>
    <name evidence="1" type="primary">Acey_s0002.g771</name>
    <name evidence="1" type="ORF">Y032_0002g771</name>
</gene>
<sequence>MKTGQRGMKFSMKRTCGRGEAASACDCYATAMRLAPSRHYIVARASVARIQYELPFWQRSLAAYMAIDAYRFYYRYLLDRRFIWVHFELVKSGDTLRRQG</sequence>
<proteinExistence type="predicted"/>
<keyword evidence="2" id="KW-1185">Reference proteome</keyword>
<accession>A0A016W0K6</accession>
<reference evidence="2" key="1">
    <citation type="journal article" date="2015" name="Nat. Genet.">
        <title>The genome and transcriptome of the zoonotic hookworm Ancylostoma ceylanicum identify infection-specific gene families.</title>
        <authorList>
            <person name="Schwarz E.M."/>
            <person name="Hu Y."/>
            <person name="Antoshechkin I."/>
            <person name="Miller M.M."/>
            <person name="Sternberg P.W."/>
            <person name="Aroian R.V."/>
        </authorList>
    </citation>
    <scope>NUCLEOTIDE SEQUENCE</scope>
    <source>
        <strain evidence="2">HY135</strain>
    </source>
</reference>
<name>A0A016W0K6_9BILA</name>
<dbReference type="AlphaFoldDB" id="A0A016W0K6"/>
<dbReference type="EMBL" id="JARK01001338">
    <property type="protein sequence ID" value="EYC33389.1"/>
    <property type="molecule type" value="Genomic_DNA"/>
</dbReference>
<organism evidence="1 2">
    <name type="scientific">Ancylostoma ceylanicum</name>
    <dbReference type="NCBI Taxonomy" id="53326"/>
    <lineage>
        <taxon>Eukaryota</taxon>
        <taxon>Metazoa</taxon>
        <taxon>Ecdysozoa</taxon>
        <taxon>Nematoda</taxon>
        <taxon>Chromadorea</taxon>
        <taxon>Rhabditida</taxon>
        <taxon>Rhabditina</taxon>
        <taxon>Rhabditomorpha</taxon>
        <taxon>Strongyloidea</taxon>
        <taxon>Ancylostomatidae</taxon>
        <taxon>Ancylostomatinae</taxon>
        <taxon>Ancylostoma</taxon>
    </lineage>
</organism>
<dbReference type="Proteomes" id="UP000024635">
    <property type="component" value="Unassembled WGS sequence"/>
</dbReference>
<protein>
    <submittedName>
        <fullName evidence="1">Uncharacterized protein</fullName>
    </submittedName>
</protein>
<evidence type="ECO:0000313" key="1">
    <source>
        <dbReference type="EMBL" id="EYC33389.1"/>
    </source>
</evidence>
<evidence type="ECO:0000313" key="2">
    <source>
        <dbReference type="Proteomes" id="UP000024635"/>
    </source>
</evidence>